<evidence type="ECO:0000256" key="2">
    <source>
        <dbReference type="ARBA" id="ARBA00022692"/>
    </source>
</evidence>
<keyword evidence="3" id="KW-0479">Metal-binding</keyword>
<gene>
    <name evidence="11" type="primary">LOC109484216</name>
</gene>
<reference evidence="11" key="1">
    <citation type="submission" date="2025-08" db="UniProtKB">
        <authorList>
            <consortium name="RefSeq"/>
        </authorList>
    </citation>
    <scope>IDENTIFICATION</scope>
    <source>
        <tissue evidence="11">Gonad</tissue>
    </source>
</reference>
<feature type="domain" description="3CxxC-type" evidence="9">
    <location>
        <begin position="242"/>
        <end position="355"/>
    </location>
</feature>
<dbReference type="InterPro" id="IPR027377">
    <property type="entry name" value="ZAR1/RTP1-5-like_Znf-3CxxC"/>
</dbReference>
<evidence type="ECO:0000313" key="10">
    <source>
        <dbReference type="Proteomes" id="UP000515135"/>
    </source>
</evidence>
<sequence>MYTCSVPCHAGAPPPPHSAWYRPGERLATCTCSPGISIEYRRRDRYRTTGHARGPTRKRKKKPVPKLRVECKDPPKLSRCAQCVCVCHDAAFRASHLLRVRVTSLSDPSGPRWHGGTLPRTGHPPDRVSTCPAPRDCSSRARSYQVCYTLPSQRAAMKGQVELPLMKPSHGLPRGLNPVLGLPMSPPMSHQQAYGAPYYNTSMEAVWHGEFSKLFSQFYPHLWYLIPSPAAPSPRWYRFRDSAKVRFSCQQCGNGWTSMKGRVIFWYYLNPQGVPVPEGYLHFKLYGQQCKRCKNGRFEMAMWYPEEVVKVLGNVYNRVGQTYYGFYQPPLRQDRRPGKPRTQHNAELCQACKDGECTNAH</sequence>
<dbReference type="GO" id="GO:0008270">
    <property type="term" value="F:zinc ion binding"/>
    <property type="evidence" value="ECO:0007669"/>
    <property type="project" value="UniProtKB-KW"/>
</dbReference>
<dbReference type="GO" id="GO:0031849">
    <property type="term" value="F:olfactory receptor binding"/>
    <property type="evidence" value="ECO:0007669"/>
    <property type="project" value="TreeGrafter"/>
</dbReference>
<evidence type="ECO:0000256" key="5">
    <source>
        <dbReference type="ARBA" id="ARBA00022833"/>
    </source>
</evidence>
<evidence type="ECO:0000256" key="3">
    <source>
        <dbReference type="ARBA" id="ARBA00022723"/>
    </source>
</evidence>
<comment type="subcellular location">
    <subcellularLocation>
        <location evidence="1">Membrane</location>
        <topology evidence="1">Single-pass membrane protein</topology>
    </subcellularLocation>
</comment>
<dbReference type="RefSeq" id="XP_019643022.1">
    <property type="nucleotide sequence ID" value="XM_019787463.1"/>
</dbReference>
<feature type="region of interest" description="Disordered" evidence="8">
    <location>
        <begin position="105"/>
        <end position="134"/>
    </location>
</feature>
<dbReference type="KEGG" id="bbel:109484216"/>
<proteinExistence type="predicted"/>
<evidence type="ECO:0000313" key="11">
    <source>
        <dbReference type="RefSeq" id="XP_019643022.1"/>
    </source>
</evidence>
<dbReference type="Proteomes" id="UP000515135">
    <property type="component" value="Unplaced"/>
</dbReference>
<keyword evidence="4" id="KW-0863">Zinc-finger</keyword>
<dbReference type="GO" id="GO:0006612">
    <property type="term" value="P:protein targeting to membrane"/>
    <property type="evidence" value="ECO:0007669"/>
    <property type="project" value="TreeGrafter"/>
</dbReference>
<evidence type="ECO:0000256" key="1">
    <source>
        <dbReference type="ARBA" id="ARBA00004167"/>
    </source>
</evidence>
<dbReference type="PANTHER" id="PTHR14402:SF10">
    <property type="entry name" value="3CXXC-TYPE DOMAIN-CONTAINING PROTEIN"/>
    <property type="match status" value="1"/>
</dbReference>
<accession>A0A6P5AIN3</accession>
<name>A0A6P5AIN3_BRABE</name>
<evidence type="ECO:0000259" key="9">
    <source>
        <dbReference type="SMART" id="SM01328"/>
    </source>
</evidence>
<keyword evidence="6" id="KW-1133">Transmembrane helix</keyword>
<dbReference type="Pfam" id="PF13695">
    <property type="entry name" value="Zn_ribbon_3CxxC"/>
    <property type="match status" value="1"/>
</dbReference>
<evidence type="ECO:0000256" key="6">
    <source>
        <dbReference type="ARBA" id="ARBA00022989"/>
    </source>
</evidence>
<keyword evidence="7" id="KW-0472">Membrane</keyword>
<organism evidence="10 11">
    <name type="scientific">Branchiostoma belcheri</name>
    <name type="common">Amphioxus</name>
    <dbReference type="NCBI Taxonomy" id="7741"/>
    <lineage>
        <taxon>Eukaryota</taxon>
        <taxon>Metazoa</taxon>
        <taxon>Chordata</taxon>
        <taxon>Cephalochordata</taxon>
        <taxon>Leptocardii</taxon>
        <taxon>Amphioxiformes</taxon>
        <taxon>Branchiostomatidae</taxon>
        <taxon>Branchiostoma</taxon>
    </lineage>
</organism>
<evidence type="ECO:0000256" key="7">
    <source>
        <dbReference type="ARBA" id="ARBA00023136"/>
    </source>
</evidence>
<dbReference type="GeneID" id="109484216"/>
<protein>
    <submittedName>
        <fullName evidence="11">Uncharacterized protein LOC109484216 isoform X1</fullName>
    </submittedName>
</protein>
<keyword evidence="5" id="KW-0862">Zinc</keyword>
<dbReference type="GO" id="GO:0016020">
    <property type="term" value="C:membrane"/>
    <property type="evidence" value="ECO:0007669"/>
    <property type="project" value="UniProtKB-SubCell"/>
</dbReference>
<dbReference type="PANTHER" id="PTHR14402">
    <property type="entry name" value="RECEPTOR TRANSPORTING PROTEIN"/>
    <property type="match status" value="1"/>
</dbReference>
<dbReference type="AlphaFoldDB" id="A0A6P5AIN3"/>
<evidence type="ECO:0000256" key="8">
    <source>
        <dbReference type="SAM" id="MobiDB-lite"/>
    </source>
</evidence>
<dbReference type="GO" id="GO:0051205">
    <property type="term" value="P:protein insertion into membrane"/>
    <property type="evidence" value="ECO:0007669"/>
    <property type="project" value="TreeGrafter"/>
</dbReference>
<dbReference type="InterPro" id="IPR026096">
    <property type="entry name" value="R-trans_p"/>
</dbReference>
<feature type="region of interest" description="Disordered" evidence="8">
    <location>
        <begin position="43"/>
        <end position="66"/>
    </location>
</feature>
<dbReference type="OrthoDB" id="8121437at2759"/>
<keyword evidence="2" id="KW-0812">Transmembrane</keyword>
<feature type="compositionally biased region" description="Basic residues" evidence="8">
    <location>
        <begin position="43"/>
        <end position="65"/>
    </location>
</feature>
<dbReference type="SMART" id="SM01328">
    <property type="entry name" value="zf-3CxxC"/>
    <property type="match status" value="1"/>
</dbReference>
<evidence type="ECO:0000256" key="4">
    <source>
        <dbReference type="ARBA" id="ARBA00022771"/>
    </source>
</evidence>
<keyword evidence="10" id="KW-1185">Reference proteome</keyword>